<accession>A0AAV6TTK2</accession>
<sequence>MCCINLKSVVSTPPDSRLRANKRALTVRTTPVQWRYEFVTFPKQGVPITNASVNQSPLQTRQLIAKPSQIHARIRGTANTSGVKLREGV</sequence>
<organism evidence="1 2">
    <name type="scientific">Oedothorax gibbosus</name>
    <dbReference type="NCBI Taxonomy" id="931172"/>
    <lineage>
        <taxon>Eukaryota</taxon>
        <taxon>Metazoa</taxon>
        <taxon>Ecdysozoa</taxon>
        <taxon>Arthropoda</taxon>
        <taxon>Chelicerata</taxon>
        <taxon>Arachnida</taxon>
        <taxon>Araneae</taxon>
        <taxon>Araneomorphae</taxon>
        <taxon>Entelegynae</taxon>
        <taxon>Araneoidea</taxon>
        <taxon>Linyphiidae</taxon>
        <taxon>Erigoninae</taxon>
        <taxon>Oedothorax</taxon>
    </lineage>
</organism>
<reference evidence="1 2" key="1">
    <citation type="journal article" date="2022" name="Nat. Ecol. Evol.">
        <title>A masculinizing supergene underlies an exaggerated male reproductive morph in a spider.</title>
        <authorList>
            <person name="Hendrickx F."/>
            <person name="De Corte Z."/>
            <person name="Sonet G."/>
            <person name="Van Belleghem S.M."/>
            <person name="Kostlbacher S."/>
            <person name="Vangestel C."/>
        </authorList>
    </citation>
    <scope>NUCLEOTIDE SEQUENCE [LARGE SCALE GENOMIC DNA]</scope>
    <source>
        <strain evidence="1">W744_W776</strain>
    </source>
</reference>
<keyword evidence="2" id="KW-1185">Reference proteome</keyword>
<evidence type="ECO:0000313" key="1">
    <source>
        <dbReference type="EMBL" id="KAG8175103.1"/>
    </source>
</evidence>
<protein>
    <submittedName>
        <fullName evidence="1">Uncharacterized protein</fullName>
    </submittedName>
</protein>
<evidence type="ECO:0000313" key="2">
    <source>
        <dbReference type="Proteomes" id="UP000827092"/>
    </source>
</evidence>
<gene>
    <name evidence="1" type="ORF">JTE90_014684</name>
</gene>
<dbReference type="Proteomes" id="UP000827092">
    <property type="component" value="Unassembled WGS sequence"/>
</dbReference>
<comment type="caution">
    <text evidence="1">The sequence shown here is derived from an EMBL/GenBank/DDBJ whole genome shotgun (WGS) entry which is preliminary data.</text>
</comment>
<proteinExistence type="predicted"/>
<name>A0AAV6TTK2_9ARAC</name>
<dbReference type="AlphaFoldDB" id="A0AAV6TTK2"/>
<dbReference type="EMBL" id="JAFNEN010001072">
    <property type="protein sequence ID" value="KAG8175103.1"/>
    <property type="molecule type" value="Genomic_DNA"/>
</dbReference>